<accession>A0ABV8A7Z3</accession>
<evidence type="ECO:0000259" key="2">
    <source>
        <dbReference type="Pfam" id="PF00188"/>
    </source>
</evidence>
<dbReference type="PANTHER" id="PTHR31157:SF1">
    <property type="entry name" value="SCP DOMAIN-CONTAINING PROTEIN"/>
    <property type="match status" value="1"/>
</dbReference>
<dbReference type="InterPro" id="IPR035940">
    <property type="entry name" value="CAP_sf"/>
</dbReference>
<name>A0ABV8A7Z3_9DEIO</name>
<dbReference type="PANTHER" id="PTHR31157">
    <property type="entry name" value="SCP DOMAIN-CONTAINING PROTEIN"/>
    <property type="match status" value="1"/>
</dbReference>
<comment type="caution">
    <text evidence="3">The sequence shown here is derived from an EMBL/GenBank/DDBJ whole genome shotgun (WGS) entry which is preliminary data.</text>
</comment>
<dbReference type="RefSeq" id="WP_380078417.1">
    <property type="nucleotide sequence ID" value="NZ_JBHRZF010000143.1"/>
</dbReference>
<dbReference type="PROSITE" id="PS51257">
    <property type="entry name" value="PROKAR_LIPOPROTEIN"/>
    <property type="match status" value="1"/>
</dbReference>
<protein>
    <submittedName>
        <fullName evidence="3">CAP domain-containing protein</fullName>
    </submittedName>
</protein>
<evidence type="ECO:0000256" key="1">
    <source>
        <dbReference type="SAM" id="SignalP"/>
    </source>
</evidence>
<sequence length="186" mass="19538">MQKKLLPLLILPVLALASCGGPSTGTSLTPTAVNNTTLTPQDAGDQTISTEEAQMLRDLNAARAVARTCGSKQMPAAAPVTWNGYLATAARAHALDMAVNGYFAHTSPTYGGIDTRAGAAGYSGWKELGENIAAGQNLQTVMAAWLASPGHCETLMDAGLKEVGLAYLYRPGSQFGTYFVQEFGRR</sequence>
<dbReference type="Gene3D" id="3.40.33.10">
    <property type="entry name" value="CAP"/>
    <property type="match status" value="1"/>
</dbReference>
<dbReference type="InterPro" id="IPR014044">
    <property type="entry name" value="CAP_dom"/>
</dbReference>
<dbReference type="CDD" id="cd05379">
    <property type="entry name" value="CAP_bacterial"/>
    <property type="match status" value="1"/>
</dbReference>
<keyword evidence="1" id="KW-0732">Signal</keyword>
<dbReference type="EMBL" id="JBHRZF010000143">
    <property type="protein sequence ID" value="MFC3861479.1"/>
    <property type="molecule type" value="Genomic_DNA"/>
</dbReference>
<reference evidence="4" key="1">
    <citation type="journal article" date="2019" name="Int. J. Syst. Evol. Microbiol.">
        <title>The Global Catalogue of Microorganisms (GCM) 10K type strain sequencing project: providing services to taxonomists for standard genome sequencing and annotation.</title>
        <authorList>
            <consortium name="The Broad Institute Genomics Platform"/>
            <consortium name="The Broad Institute Genome Sequencing Center for Infectious Disease"/>
            <person name="Wu L."/>
            <person name="Ma J."/>
        </authorList>
    </citation>
    <scope>NUCLEOTIDE SEQUENCE [LARGE SCALE GENOMIC DNA]</scope>
    <source>
        <strain evidence="4">CCTCC AB 2013263</strain>
    </source>
</reference>
<dbReference type="Proteomes" id="UP001595748">
    <property type="component" value="Unassembled WGS sequence"/>
</dbReference>
<dbReference type="Pfam" id="PF00188">
    <property type="entry name" value="CAP"/>
    <property type="match status" value="1"/>
</dbReference>
<feature type="signal peptide" evidence="1">
    <location>
        <begin position="1"/>
        <end position="17"/>
    </location>
</feature>
<proteinExistence type="predicted"/>
<evidence type="ECO:0000313" key="3">
    <source>
        <dbReference type="EMBL" id="MFC3861479.1"/>
    </source>
</evidence>
<organism evidence="3 4">
    <name type="scientific">Deinococcus antarcticus</name>
    <dbReference type="NCBI Taxonomy" id="1298767"/>
    <lineage>
        <taxon>Bacteria</taxon>
        <taxon>Thermotogati</taxon>
        <taxon>Deinococcota</taxon>
        <taxon>Deinococci</taxon>
        <taxon>Deinococcales</taxon>
        <taxon>Deinococcaceae</taxon>
        <taxon>Deinococcus</taxon>
    </lineage>
</organism>
<feature type="chain" id="PRO_5047539068" evidence="1">
    <location>
        <begin position="18"/>
        <end position="186"/>
    </location>
</feature>
<gene>
    <name evidence="3" type="ORF">ACFOPQ_11980</name>
</gene>
<feature type="domain" description="SCP" evidence="2">
    <location>
        <begin position="57"/>
        <end position="183"/>
    </location>
</feature>
<dbReference type="SUPFAM" id="SSF55797">
    <property type="entry name" value="PR-1-like"/>
    <property type="match status" value="1"/>
</dbReference>
<keyword evidence="4" id="KW-1185">Reference proteome</keyword>
<evidence type="ECO:0000313" key="4">
    <source>
        <dbReference type="Proteomes" id="UP001595748"/>
    </source>
</evidence>